<dbReference type="GO" id="GO:0004190">
    <property type="term" value="F:aspartic-type endopeptidase activity"/>
    <property type="evidence" value="ECO:0007669"/>
    <property type="project" value="UniProtKB-KW"/>
</dbReference>
<dbReference type="InterPro" id="IPR001584">
    <property type="entry name" value="Integrase_cat-core"/>
</dbReference>
<feature type="domain" description="Integrase catalytic" evidence="3">
    <location>
        <begin position="347"/>
        <end position="522"/>
    </location>
</feature>
<gene>
    <name evidence="4" type="ORF">C1H46_013127</name>
</gene>
<dbReference type="GO" id="GO:0003676">
    <property type="term" value="F:nucleic acid binding"/>
    <property type="evidence" value="ECO:0007669"/>
    <property type="project" value="InterPro"/>
</dbReference>
<evidence type="ECO:0000259" key="3">
    <source>
        <dbReference type="PROSITE" id="PS50994"/>
    </source>
</evidence>
<keyword evidence="1" id="KW-0064">Aspartyl protease</keyword>
<feature type="region of interest" description="Disordered" evidence="2">
    <location>
        <begin position="1"/>
        <end position="76"/>
    </location>
</feature>
<dbReference type="Pfam" id="PF07727">
    <property type="entry name" value="RVT_2"/>
    <property type="match status" value="1"/>
</dbReference>
<keyword evidence="1" id="KW-0378">Hydrolase</keyword>
<organism evidence="4 5">
    <name type="scientific">Malus baccata</name>
    <name type="common">Siberian crab apple</name>
    <name type="synonym">Pyrus baccata</name>
    <dbReference type="NCBI Taxonomy" id="106549"/>
    <lineage>
        <taxon>Eukaryota</taxon>
        <taxon>Viridiplantae</taxon>
        <taxon>Streptophyta</taxon>
        <taxon>Embryophyta</taxon>
        <taxon>Tracheophyta</taxon>
        <taxon>Spermatophyta</taxon>
        <taxon>Magnoliopsida</taxon>
        <taxon>eudicotyledons</taxon>
        <taxon>Gunneridae</taxon>
        <taxon>Pentapetalae</taxon>
        <taxon>rosids</taxon>
        <taxon>fabids</taxon>
        <taxon>Rosales</taxon>
        <taxon>Rosaceae</taxon>
        <taxon>Amygdaloideae</taxon>
        <taxon>Maleae</taxon>
        <taxon>Malus</taxon>
    </lineage>
</organism>
<name>A0A540MS80_MALBA</name>
<dbReference type="Pfam" id="PF25597">
    <property type="entry name" value="SH3_retrovirus"/>
    <property type="match status" value="1"/>
</dbReference>
<evidence type="ECO:0000256" key="1">
    <source>
        <dbReference type="ARBA" id="ARBA00022750"/>
    </source>
</evidence>
<dbReference type="InterPro" id="IPR001878">
    <property type="entry name" value="Znf_CCHC"/>
</dbReference>
<proteinExistence type="predicted"/>
<dbReference type="InterPro" id="IPR043502">
    <property type="entry name" value="DNA/RNA_pol_sf"/>
</dbReference>
<dbReference type="InterPro" id="IPR054722">
    <property type="entry name" value="PolX-like_BBD"/>
</dbReference>
<dbReference type="Pfam" id="PF00665">
    <property type="entry name" value="rve"/>
    <property type="match status" value="1"/>
</dbReference>
<dbReference type="InterPro" id="IPR036875">
    <property type="entry name" value="Znf_CCHC_sf"/>
</dbReference>
<feature type="compositionally biased region" description="Polar residues" evidence="2">
    <location>
        <begin position="22"/>
        <end position="42"/>
    </location>
</feature>
<feature type="compositionally biased region" description="Low complexity" evidence="2">
    <location>
        <begin position="625"/>
        <end position="640"/>
    </location>
</feature>
<dbReference type="SMART" id="SM00343">
    <property type="entry name" value="ZnF_C2HC"/>
    <property type="match status" value="2"/>
</dbReference>
<evidence type="ECO:0000313" key="4">
    <source>
        <dbReference type="EMBL" id="TQE01220.1"/>
    </source>
</evidence>
<dbReference type="Pfam" id="PF22936">
    <property type="entry name" value="Pol_BBD"/>
    <property type="match status" value="1"/>
</dbReference>
<evidence type="ECO:0000256" key="2">
    <source>
        <dbReference type="SAM" id="MobiDB-lite"/>
    </source>
</evidence>
<dbReference type="InterPro" id="IPR013103">
    <property type="entry name" value="RVT_2"/>
</dbReference>
<feature type="region of interest" description="Disordered" evidence="2">
    <location>
        <begin position="625"/>
        <end position="645"/>
    </location>
</feature>
<dbReference type="Pfam" id="PF13976">
    <property type="entry name" value="gag_pre-integrs"/>
    <property type="match status" value="1"/>
</dbReference>
<dbReference type="InterPro" id="IPR036397">
    <property type="entry name" value="RNaseH_sf"/>
</dbReference>
<keyword evidence="1" id="KW-0645">Protease</keyword>
<evidence type="ECO:0000313" key="5">
    <source>
        <dbReference type="Proteomes" id="UP000315295"/>
    </source>
</evidence>
<accession>A0A540MS80</accession>
<dbReference type="PROSITE" id="PS50994">
    <property type="entry name" value="INTEGRASE"/>
    <property type="match status" value="1"/>
</dbReference>
<feature type="compositionally biased region" description="Polar residues" evidence="2">
    <location>
        <begin position="65"/>
        <end position="76"/>
    </location>
</feature>
<dbReference type="Proteomes" id="UP000315295">
    <property type="component" value="Unassembled WGS sequence"/>
</dbReference>
<dbReference type="SUPFAM" id="SSF53098">
    <property type="entry name" value="Ribonuclease H-like"/>
    <property type="match status" value="1"/>
</dbReference>
<sequence length="1296" mass="144592">MSHTNPRQQFGQNGGHNSNGGSTFRSNGGHNYRSNGGNNYRTNGGFKGKNFNGGFPGGSSFGNSRQNGTGTWSGNAENRSNVVIECQICNKRGHTAVNCFHRNSNTPSTGYLLECQICGKRGHSALECYHRGNYAFQGQPPPPSLNAMAAQQMSHYVPQDSWVVDTGASHHITADVDALNNVTPFEGSDRITIGNGTGLHIANTGSTTLHTNSHALMLKNVLHVPTIARNLLSVQQLYADNHSWFVCDDKQFFLQDKKTKEVLYQGKSRPRSLFHIPVLKRSKGIQSVVQGSDAYLGQLVKSSIWHHRLGHPTNEIMSVMLRNSSIPVDIDSQHSMCTSCIKGKMSRLSFPVRTDRSSFSFEKVHTDIWGPSPVKSLEGHRYYVTIVDEYTRYVWIFPMCNKSDVFGIFVNFYAYVLNQFGVTIKTVQSDGGGEYTSHSFKAFLAAKGIQQLLSCPYTPQQNGLVERKHRHIVETSITLLTTAGLLSSFWYYACAHAVFLINRMPCKSLLLDSPYIRLYKKPPELKSLKVFGSAVYPWLRPYNDHKLQPRSEVCVFLGYCRSYKGVICYNPITRKCIISRHIIFYESDFPFSRSQSTLQNKQSGIPSSSVTHTVVPIPIPVSSSLSSSGHHVHSESSGLHQHIDNSPLPSVEQVVDSQQIRSQSFSSSSHTLSSSTDTPSLLPVLSPAQLQVILPISTSDMQSSVPSSSNVIQTRLKTGAIPRKDYSAFLTTIPELSSLRLHDYTDEDIFGTNICGFSLLADTQDIDEPKNFKTASSVIQWQNAMQEEFDALQSQGTWKLVPPPLDRGIIGSKWVYKVKRNPDGTVSRYKARLVAQGFSQEQGLDYSETFSPVVRHTTVRLILSLATQFNWQLRQLDVKNAFLHGDLDEEVYMKQPQGFVNSQHPNHVCKLIKSLYGLKQAPRAWNSKFTSFLPALGFKTSLSDSSLFVKVDKGDVILLLLYVDDIILTGSSVTKIQSVVTQLAEVFDLKDMGMLTYFLGLQIQYSSDGSLFVNQSKYAKELLKKAGMENCKSTSTPSKPHSQLLTTEGTLLSNPSHYRSLVGALQYLTFTRPDISHAVNVVCQYMTSPTDLHMHLVKRILRYLHGTLECGLRYTKSDEFHISAFSDSDWAADINTWRSITGYVVYLGSNPISWQSKKQSTVSRSSTEAEYKALAHCAADIFWIRSLLKDVHQFISTPPLLHCDNLSALALCSNPVFHSRIKHLDTDYHFVRERVQKGDLLVQYIPTEDQVADVLTKGLHSPVYLKHCRSLHIGIPSSSSPQFPSVTPCCEDPSTV</sequence>
<dbReference type="GO" id="GO:0015074">
    <property type="term" value="P:DNA integration"/>
    <property type="evidence" value="ECO:0007669"/>
    <property type="project" value="InterPro"/>
</dbReference>
<dbReference type="InterPro" id="IPR025724">
    <property type="entry name" value="GAG-pre-integrase_dom"/>
</dbReference>
<protein>
    <recommendedName>
        <fullName evidence="3">Integrase catalytic domain-containing protein</fullName>
    </recommendedName>
</protein>
<reference evidence="4 5" key="1">
    <citation type="journal article" date="2019" name="G3 (Bethesda)">
        <title>Sequencing of a Wild Apple (Malus baccata) Genome Unravels the Differences Between Cultivated and Wild Apple Species Regarding Disease Resistance and Cold Tolerance.</title>
        <authorList>
            <person name="Chen X."/>
        </authorList>
    </citation>
    <scope>NUCLEOTIDE SEQUENCE [LARGE SCALE GENOMIC DNA]</scope>
    <source>
        <strain evidence="5">cv. Shandingzi</strain>
        <tissue evidence="4">Leaves</tissue>
    </source>
</reference>
<dbReference type="EMBL" id="VIEB01000199">
    <property type="protein sequence ID" value="TQE01220.1"/>
    <property type="molecule type" value="Genomic_DNA"/>
</dbReference>
<dbReference type="Gene3D" id="4.10.60.10">
    <property type="entry name" value="Zinc finger, CCHC-type"/>
    <property type="match status" value="1"/>
</dbReference>
<dbReference type="PANTHER" id="PTHR11439:SF455">
    <property type="entry name" value="RLK (RECEPTOR-LIKE PROTEIN KINASE) 8, PUTATIVE-RELATED"/>
    <property type="match status" value="1"/>
</dbReference>
<dbReference type="PANTHER" id="PTHR11439">
    <property type="entry name" value="GAG-POL-RELATED RETROTRANSPOSON"/>
    <property type="match status" value="1"/>
</dbReference>
<dbReference type="STRING" id="106549.A0A540MS80"/>
<dbReference type="InterPro" id="IPR012337">
    <property type="entry name" value="RNaseH-like_sf"/>
</dbReference>
<dbReference type="InterPro" id="IPR057670">
    <property type="entry name" value="SH3_retrovirus"/>
</dbReference>
<dbReference type="CDD" id="cd09272">
    <property type="entry name" value="RNase_HI_RT_Ty1"/>
    <property type="match status" value="1"/>
</dbReference>
<dbReference type="GO" id="GO:0008270">
    <property type="term" value="F:zinc ion binding"/>
    <property type="evidence" value="ECO:0007669"/>
    <property type="project" value="InterPro"/>
</dbReference>
<dbReference type="SUPFAM" id="SSF56672">
    <property type="entry name" value="DNA/RNA polymerases"/>
    <property type="match status" value="1"/>
</dbReference>
<dbReference type="Gene3D" id="3.30.420.10">
    <property type="entry name" value="Ribonuclease H-like superfamily/Ribonuclease H"/>
    <property type="match status" value="1"/>
</dbReference>
<dbReference type="SUPFAM" id="SSF57756">
    <property type="entry name" value="Retrovirus zinc finger-like domains"/>
    <property type="match status" value="1"/>
</dbReference>
<comment type="caution">
    <text evidence="4">The sequence shown here is derived from an EMBL/GenBank/DDBJ whole genome shotgun (WGS) entry which is preliminary data.</text>
</comment>
<keyword evidence="5" id="KW-1185">Reference proteome</keyword>